<sequence>MAYGSPVTPFAKILSRNDIIRKANGPKGREKDVAMLRDQPGSPIFPLRFKIGEPSCLATLKMT</sequence>
<keyword evidence="1" id="KW-0614">Plasmid</keyword>
<proteinExistence type="predicted"/>
<dbReference type="AlphaFoldDB" id="A0A9Q7S047"/>
<reference evidence="1" key="1">
    <citation type="submission" date="2016-11" db="EMBL/GenBank/DDBJ databases">
        <title>Aeromonas genus plasmids.</title>
        <authorList>
            <person name="Klemm E.J."/>
            <person name="Page A.J."/>
        </authorList>
    </citation>
    <scope>NUCLEOTIDE SEQUENCE</scope>
    <source>
        <strain evidence="1">9789_1_13</strain>
        <plasmid evidence="1">9789_1_13</plasmid>
    </source>
</reference>
<accession>A0A9Q7S047</accession>
<dbReference type="EMBL" id="LT635652">
    <property type="protein sequence ID" value="SGZ37737.1"/>
    <property type="molecule type" value="Genomic_DNA"/>
</dbReference>
<organism evidence="1">
    <name type="scientific">Aeromonas caviae</name>
    <name type="common">Aeromonas punctata</name>
    <dbReference type="NCBI Taxonomy" id="648"/>
    <lineage>
        <taxon>Bacteria</taxon>
        <taxon>Pseudomonadati</taxon>
        <taxon>Pseudomonadota</taxon>
        <taxon>Gammaproteobacteria</taxon>
        <taxon>Aeromonadales</taxon>
        <taxon>Aeromonadaceae</taxon>
        <taxon>Aeromonas</taxon>
    </lineage>
</organism>
<name>A0A9Q7S047_AERCA</name>
<protein>
    <submittedName>
        <fullName evidence="1">Uncharacterized protein</fullName>
    </submittedName>
</protein>
<dbReference type="RefSeq" id="WP_176703188.1">
    <property type="nucleotide sequence ID" value="NZ_LT635652.1"/>
</dbReference>
<reference evidence="1" key="2">
    <citation type="submission" date="2016-11" db="EMBL/GenBank/DDBJ databases">
        <authorList>
            <person name="Informatics P."/>
        </authorList>
    </citation>
    <scope>NUCLEOTIDE SEQUENCE</scope>
    <source>
        <strain evidence="1">9789_1_13</strain>
        <plasmid evidence="1">9789_1_13</plasmid>
    </source>
</reference>
<evidence type="ECO:0000313" key="1">
    <source>
        <dbReference type="EMBL" id="SGZ37737.1"/>
    </source>
</evidence>
<geneLocation type="plasmid" evidence="1">
    <name>9789_1_13</name>
</geneLocation>